<dbReference type="InterPro" id="IPR035681">
    <property type="entry name" value="ComA-like_MBL"/>
</dbReference>
<dbReference type="Proteomes" id="UP000265562">
    <property type="component" value="Chromosome"/>
</dbReference>
<dbReference type="Pfam" id="PF00753">
    <property type="entry name" value="Lactamase_B"/>
    <property type="match status" value="1"/>
</dbReference>
<proteinExistence type="predicted"/>
<dbReference type="AlphaFoldDB" id="A0A385PZJ4"/>
<dbReference type="SUPFAM" id="SSF57884">
    <property type="entry name" value="Ada DNA repair protein, N-terminal domain (N-Ada 10)"/>
    <property type="match status" value="1"/>
</dbReference>
<dbReference type="EMBL" id="CP032364">
    <property type="protein sequence ID" value="AYA98794.1"/>
    <property type="molecule type" value="Genomic_DNA"/>
</dbReference>
<dbReference type="SUPFAM" id="SSF56281">
    <property type="entry name" value="Metallo-hydrolase/oxidoreductase"/>
    <property type="match status" value="1"/>
</dbReference>
<dbReference type="PANTHER" id="PTHR30619">
    <property type="entry name" value="DNA INTERNALIZATION/COMPETENCE PROTEIN COMEC/REC2"/>
    <property type="match status" value="1"/>
</dbReference>
<reference evidence="1 2" key="1">
    <citation type="submission" date="2018-09" db="EMBL/GenBank/DDBJ databases">
        <title>Genome sequencing of Lachnoanaerobaculum umeaense DSM 23576.</title>
        <authorList>
            <person name="Kook J.-K."/>
            <person name="Park S.-N."/>
            <person name="Lim Y.K."/>
        </authorList>
    </citation>
    <scope>NUCLEOTIDE SEQUENCE [LARGE SCALE GENOMIC DNA]</scope>
    <source>
        <strain evidence="2">DSM 23576 \ CCUG 58757</strain>
    </source>
</reference>
<organism evidence="1 2">
    <name type="scientific">Lachnoanaerobaculum umeaense</name>
    <dbReference type="NCBI Taxonomy" id="617123"/>
    <lineage>
        <taxon>Bacteria</taxon>
        <taxon>Bacillati</taxon>
        <taxon>Bacillota</taxon>
        <taxon>Clostridia</taxon>
        <taxon>Lachnospirales</taxon>
        <taxon>Lachnospiraceae</taxon>
        <taxon>Lachnoanaerobaculum</taxon>
    </lineage>
</organism>
<accession>A0A385PZJ4</accession>
<protein>
    <submittedName>
        <fullName evidence="1">MBL fold metallo-hydrolase</fullName>
    </submittedName>
</protein>
<dbReference type="InterPro" id="IPR052159">
    <property type="entry name" value="Competence_DNA_uptake"/>
</dbReference>
<keyword evidence="2" id="KW-1185">Reference proteome</keyword>
<gene>
    <name evidence="1" type="ORF">D4A81_01925</name>
</gene>
<dbReference type="OrthoDB" id="9783680at2"/>
<evidence type="ECO:0000313" key="1">
    <source>
        <dbReference type="EMBL" id="AYA98794.1"/>
    </source>
</evidence>
<sequence>MKEHRKIRLIPFFILLILGFGFIFTKQTKSNQKGLSPSIETTVGTKISENNSFTMHFIDVGQGDATLIGCDGEWMLIDAGDNTKGTTVQLYLKKQNVSKLKYVIGTHPDADHIGGLDVIITKFDCENIFMPDKASDSKEYKELLDAIKYRNYNITVPQVGNTFSLGSASCIVLGPIALSESNNNNSIVLKVKYKDTSFLLSGDAEIEEEQDIVDSGVDLKADVYHAGHHGSKTSSVHNWLNKISPKSVVISCGSENVYGHPHRESLDAFKEIGADVYRTDEQGSIVVTSDGENLMWNIDSSNTWRAGQEGNDIILDSTVVRGVIEETGESEVLINNDSNLTKYILNNNSLKFHYPDCKSVPKIKDKNKEEILTTREELIKRGYEPCKICNP</sequence>
<dbReference type="CDD" id="cd07731">
    <property type="entry name" value="ComA-like_MBL-fold"/>
    <property type="match status" value="1"/>
</dbReference>
<dbReference type="Gene3D" id="3.40.10.10">
    <property type="entry name" value="DNA Methylphosphotriester Repair Domain"/>
    <property type="match status" value="1"/>
</dbReference>
<dbReference type="SMART" id="SM00849">
    <property type="entry name" value="Lactamase_B"/>
    <property type="match status" value="1"/>
</dbReference>
<evidence type="ECO:0000313" key="2">
    <source>
        <dbReference type="Proteomes" id="UP000265562"/>
    </source>
</evidence>
<dbReference type="PANTHER" id="PTHR30619:SF7">
    <property type="entry name" value="BETA-LACTAMASE DOMAIN PROTEIN"/>
    <property type="match status" value="1"/>
</dbReference>
<keyword evidence="1" id="KW-0378">Hydrolase</keyword>
<dbReference type="RefSeq" id="WP_111523965.1">
    <property type="nucleotide sequence ID" value="NZ_CP032364.1"/>
</dbReference>
<dbReference type="GO" id="GO:0016787">
    <property type="term" value="F:hydrolase activity"/>
    <property type="evidence" value="ECO:0007669"/>
    <property type="project" value="UniProtKB-KW"/>
</dbReference>
<dbReference type="InterPro" id="IPR035451">
    <property type="entry name" value="Ada-like_dom_sf"/>
</dbReference>
<dbReference type="Gene3D" id="3.60.15.10">
    <property type="entry name" value="Ribonuclease Z/Hydroxyacylglutathione hydrolase-like"/>
    <property type="match status" value="1"/>
</dbReference>
<dbReference type="InterPro" id="IPR001279">
    <property type="entry name" value="Metallo-B-lactamas"/>
</dbReference>
<dbReference type="KEGG" id="lua:D4A81_01925"/>
<dbReference type="InterPro" id="IPR036866">
    <property type="entry name" value="RibonucZ/Hydroxyglut_hydro"/>
</dbReference>
<name>A0A385PZJ4_9FIRM</name>